<dbReference type="EMBL" id="JNAL01000007">
    <property type="protein sequence ID" value="KGF96661.1"/>
    <property type="molecule type" value="Genomic_DNA"/>
</dbReference>
<evidence type="ECO:0000313" key="2">
    <source>
        <dbReference type="EMBL" id="KGF96661.1"/>
    </source>
</evidence>
<reference evidence="3" key="1">
    <citation type="journal article" date="2014" name="Sci. Data">
        <title>Genomes of diverse isolates of the marine cyanobacterium Prochlorococcus.</title>
        <authorList>
            <person name="Biller S."/>
            <person name="Berube P."/>
            <person name="Thompson J."/>
            <person name="Kelly L."/>
            <person name="Roggensack S."/>
            <person name="Awad L."/>
            <person name="Roache-Johnson K."/>
            <person name="Ding H."/>
            <person name="Giovannoni S.J."/>
            <person name="Moore L.R."/>
            <person name="Chisholm S.W."/>
        </authorList>
    </citation>
    <scope>NUCLEOTIDE SEQUENCE [LARGE SCALE GENOMIC DNA]</scope>
    <source>
        <strain evidence="3">MIT 9201</strain>
    </source>
</reference>
<dbReference type="Proteomes" id="UP000030355">
    <property type="component" value="Unassembled WGS sequence"/>
</dbReference>
<evidence type="ECO:0000259" key="1">
    <source>
        <dbReference type="Pfam" id="PF09359"/>
    </source>
</evidence>
<dbReference type="Gene3D" id="3.20.100.30">
    <property type="entry name" value="VTC, catalytic tunnel domain"/>
    <property type="match status" value="1"/>
</dbReference>
<comment type="caution">
    <text evidence="2">The sequence shown here is derived from an EMBL/GenBank/DDBJ whole genome shotgun (WGS) entry which is preliminary data.</text>
</comment>
<dbReference type="RefSeq" id="WP_032521714.1">
    <property type="nucleotide sequence ID" value="NZ_JNAL01000007.1"/>
</dbReference>
<dbReference type="OrthoDB" id="541850at2"/>
<dbReference type="InterPro" id="IPR033469">
    <property type="entry name" value="CYTH-like_dom_sf"/>
</dbReference>
<dbReference type="STRING" id="93057.EU95_0546"/>
<sequence>MIPRIEQKLELNKHNYLDLLKWITHNGGKVLYPERTICSRYFDNNNMQMYFDTVEGLIPRKKIRIRTYGSDDFISSNSQYSLEIKLSNEHCRFKETNSNINLGSLLKNGYFDNLYGICKQLIDVSYVREYFLVKNIRVTIDKEIKYRLINLNNNFKKSFFEDQSYVLEIKADIDTNLSYLLNNFDFPRSRFSKYERALDSLLK</sequence>
<proteinExistence type="predicted"/>
<dbReference type="GO" id="GO:0006799">
    <property type="term" value="P:polyphosphate biosynthetic process"/>
    <property type="evidence" value="ECO:0007669"/>
    <property type="project" value="UniProtKB-ARBA"/>
</dbReference>
<protein>
    <recommendedName>
        <fullName evidence="1">VTC domain-containing protein</fullName>
    </recommendedName>
</protein>
<name>A0A0A2A773_PROMR</name>
<dbReference type="InterPro" id="IPR042267">
    <property type="entry name" value="VTC_sf"/>
</dbReference>
<gene>
    <name evidence="2" type="ORF">EU95_0546</name>
</gene>
<dbReference type="AlphaFoldDB" id="A0A0A2A773"/>
<dbReference type="InterPro" id="IPR018966">
    <property type="entry name" value="VTC_domain"/>
</dbReference>
<accession>A0A0A2A773</accession>
<evidence type="ECO:0000313" key="3">
    <source>
        <dbReference type="Proteomes" id="UP000030355"/>
    </source>
</evidence>
<dbReference type="SUPFAM" id="SSF55154">
    <property type="entry name" value="CYTH-like phosphatases"/>
    <property type="match status" value="1"/>
</dbReference>
<dbReference type="Pfam" id="PF09359">
    <property type="entry name" value="VTC"/>
    <property type="match status" value="1"/>
</dbReference>
<organism evidence="2 3">
    <name type="scientific">Prochlorococcus marinus str. MIT 9201</name>
    <dbReference type="NCBI Taxonomy" id="93057"/>
    <lineage>
        <taxon>Bacteria</taxon>
        <taxon>Bacillati</taxon>
        <taxon>Cyanobacteriota</taxon>
        <taxon>Cyanophyceae</taxon>
        <taxon>Synechococcales</taxon>
        <taxon>Prochlorococcaceae</taxon>
        <taxon>Prochlorococcus</taxon>
    </lineage>
</organism>
<feature type="domain" description="VTC" evidence="1">
    <location>
        <begin position="4"/>
        <end position="201"/>
    </location>
</feature>